<dbReference type="STRING" id="644352.J3NZ85"/>
<reference evidence="3" key="4">
    <citation type="journal article" date="2015" name="G3 (Bethesda)">
        <title>Genome sequences of three phytopathogenic species of the Magnaporthaceae family of fungi.</title>
        <authorList>
            <person name="Okagaki L.H."/>
            <person name="Nunes C.C."/>
            <person name="Sailsbery J."/>
            <person name="Clay B."/>
            <person name="Brown D."/>
            <person name="John T."/>
            <person name="Oh Y."/>
            <person name="Young N."/>
            <person name="Fitzgerald M."/>
            <person name="Haas B.J."/>
            <person name="Zeng Q."/>
            <person name="Young S."/>
            <person name="Adiconis X."/>
            <person name="Fan L."/>
            <person name="Levin J.Z."/>
            <person name="Mitchell T.K."/>
            <person name="Okubara P.A."/>
            <person name="Farman M.L."/>
            <person name="Kohn L.M."/>
            <person name="Birren B."/>
            <person name="Ma L.-J."/>
            <person name="Dean R.A."/>
        </authorList>
    </citation>
    <scope>NUCLEOTIDE SEQUENCE</scope>
    <source>
        <strain evidence="3">R3-111a-1</strain>
    </source>
</reference>
<feature type="compositionally biased region" description="Acidic residues" evidence="1">
    <location>
        <begin position="179"/>
        <end position="194"/>
    </location>
</feature>
<proteinExistence type="predicted"/>
<dbReference type="Proteomes" id="UP000006039">
    <property type="component" value="Unassembled WGS sequence"/>
</dbReference>
<evidence type="ECO:0000313" key="3">
    <source>
        <dbReference type="EnsemblFungi" id="EJT76668"/>
    </source>
</evidence>
<dbReference type="EMBL" id="GL385397">
    <property type="protein sequence ID" value="EJT76668.1"/>
    <property type="molecule type" value="Genomic_DNA"/>
</dbReference>
<evidence type="ECO:0000256" key="1">
    <source>
        <dbReference type="SAM" id="MobiDB-lite"/>
    </source>
</evidence>
<dbReference type="VEuPathDB" id="FungiDB:GGTG_06585"/>
<dbReference type="GeneID" id="20347043"/>
<name>J3NZ85_GAET3</name>
<dbReference type="HOGENOM" id="CLU_1468463_0_0_1"/>
<dbReference type="RefSeq" id="XP_009222668.1">
    <property type="nucleotide sequence ID" value="XM_009224404.1"/>
</dbReference>
<feature type="compositionally biased region" description="Low complexity" evidence="1">
    <location>
        <begin position="104"/>
        <end position="135"/>
    </location>
</feature>
<gene>
    <name evidence="3" type="primary">20347043</name>
    <name evidence="2" type="ORF">GGTG_06585</name>
</gene>
<organism evidence="2">
    <name type="scientific">Gaeumannomyces tritici (strain R3-111a-1)</name>
    <name type="common">Wheat and barley take-all root rot fungus</name>
    <name type="synonym">Gaeumannomyces graminis var. tritici</name>
    <dbReference type="NCBI Taxonomy" id="644352"/>
    <lineage>
        <taxon>Eukaryota</taxon>
        <taxon>Fungi</taxon>
        <taxon>Dikarya</taxon>
        <taxon>Ascomycota</taxon>
        <taxon>Pezizomycotina</taxon>
        <taxon>Sordariomycetes</taxon>
        <taxon>Sordariomycetidae</taxon>
        <taxon>Magnaporthales</taxon>
        <taxon>Magnaporthaceae</taxon>
        <taxon>Gaeumannomyces</taxon>
    </lineage>
</organism>
<reference evidence="4" key="1">
    <citation type="submission" date="2010-07" db="EMBL/GenBank/DDBJ databases">
        <title>The genome sequence of Gaeumannomyces graminis var. tritici strain R3-111a-1.</title>
        <authorList>
            <consortium name="The Broad Institute Genome Sequencing Platform"/>
            <person name="Ma L.-J."/>
            <person name="Dead R."/>
            <person name="Young S."/>
            <person name="Zeng Q."/>
            <person name="Koehrsen M."/>
            <person name="Alvarado L."/>
            <person name="Berlin A."/>
            <person name="Chapman S.B."/>
            <person name="Chen Z."/>
            <person name="Freedman E."/>
            <person name="Gellesch M."/>
            <person name="Goldberg J."/>
            <person name="Griggs A."/>
            <person name="Gujja S."/>
            <person name="Heilman E.R."/>
            <person name="Heiman D."/>
            <person name="Hepburn T."/>
            <person name="Howarth C."/>
            <person name="Jen D."/>
            <person name="Larson L."/>
            <person name="Mehta T."/>
            <person name="Neiman D."/>
            <person name="Pearson M."/>
            <person name="Roberts A."/>
            <person name="Saif S."/>
            <person name="Shea T."/>
            <person name="Shenoy N."/>
            <person name="Sisk P."/>
            <person name="Stolte C."/>
            <person name="Sykes S."/>
            <person name="Walk T."/>
            <person name="White J."/>
            <person name="Yandava C."/>
            <person name="Haas B."/>
            <person name="Nusbaum C."/>
            <person name="Birren B."/>
        </authorList>
    </citation>
    <scope>NUCLEOTIDE SEQUENCE [LARGE SCALE GENOMIC DNA]</scope>
    <source>
        <strain evidence="4">R3-111a-1</strain>
    </source>
</reference>
<dbReference type="EnsemblFungi" id="EJT76668">
    <property type="protein sequence ID" value="EJT76668"/>
    <property type="gene ID" value="GGTG_06585"/>
</dbReference>
<sequence length="194" mass="20202">MASSGKSAAARKPTLDLTARECELVAAAWLSAQDPQIDWDKFAVIAGFKNAHSARTCFGPLKKKLQEKYGSSKPAAGVVKSYQWTPRQRKRKATAGGDAAEAVSDSAAPGDDLAAGAASAASAVSPAAKSSRNCGNGSGGRSNEPIIDHDATEDENEGDAAPATPAKRNKRHKAFSEAEVLDDPLDDYDMDGVV</sequence>
<keyword evidence="4" id="KW-1185">Reference proteome</keyword>
<dbReference type="AlphaFoldDB" id="J3NZ85"/>
<protein>
    <recommendedName>
        <fullName evidence="5">Myb-like domain-containing protein</fullName>
    </recommendedName>
</protein>
<feature type="region of interest" description="Disordered" evidence="1">
    <location>
        <begin position="68"/>
        <end position="194"/>
    </location>
</feature>
<dbReference type="OrthoDB" id="5403747at2759"/>
<evidence type="ECO:0000313" key="2">
    <source>
        <dbReference type="EMBL" id="EJT76668.1"/>
    </source>
</evidence>
<reference evidence="2" key="2">
    <citation type="submission" date="2010-07" db="EMBL/GenBank/DDBJ databases">
        <authorList>
            <consortium name="The Broad Institute Genome Sequencing Platform"/>
            <consortium name="Broad Institute Genome Sequencing Center for Infectious Disease"/>
            <person name="Ma L.-J."/>
            <person name="Dead R."/>
            <person name="Young S."/>
            <person name="Zeng Q."/>
            <person name="Koehrsen M."/>
            <person name="Alvarado L."/>
            <person name="Berlin A."/>
            <person name="Chapman S.B."/>
            <person name="Chen Z."/>
            <person name="Freedman E."/>
            <person name="Gellesch M."/>
            <person name="Goldberg J."/>
            <person name="Griggs A."/>
            <person name="Gujja S."/>
            <person name="Heilman E.R."/>
            <person name="Heiman D."/>
            <person name="Hepburn T."/>
            <person name="Howarth C."/>
            <person name="Jen D."/>
            <person name="Larson L."/>
            <person name="Mehta T."/>
            <person name="Neiman D."/>
            <person name="Pearson M."/>
            <person name="Roberts A."/>
            <person name="Saif S."/>
            <person name="Shea T."/>
            <person name="Shenoy N."/>
            <person name="Sisk P."/>
            <person name="Stolte C."/>
            <person name="Sykes S."/>
            <person name="Walk T."/>
            <person name="White J."/>
            <person name="Yandava C."/>
            <person name="Haas B."/>
            <person name="Nusbaum C."/>
            <person name="Birren B."/>
        </authorList>
    </citation>
    <scope>NUCLEOTIDE SEQUENCE</scope>
    <source>
        <strain evidence="2">R3-111a-1</strain>
    </source>
</reference>
<evidence type="ECO:0000313" key="4">
    <source>
        <dbReference type="Proteomes" id="UP000006039"/>
    </source>
</evidence>
<dbReference type="eggNOG" id="ENOG502RMAX">
    <property type="taxonomic scope" value="Eukaryota"/>
</dbReference>
<reference evidence="3" key="5">
    <citation type="submission" date="2018-04" db="UniProtKB">
        <authorList>
            <consortium name="EnsemblFungi"/>
        </authorList>
    </citation>
    <scope>IDENTIFICATION</scope>
    <source>
        <strain evidence="3">R3-111a-1</strain>
    </source>
</reference>
<evidence type="ECO:0008006" key="5">
    <source>
        <dbReference type="Google" id="ProtNLM"/>
    </source>
</evidence>
<reference evidence="2" key="3">
    <citation type="submission" date="2010-09" db="EMBL/GenBank/DDBJ databases">
        <title>Annotation of Gaeumannomyces graminis var. tritici R3-111a-1.</title>
        <authorList>
            <consortium name="The Broad Institute Genome Sequencing Platform"/>
            <person name="Ma L.-J."/>
            <person name="Dead R."/>
            <person name="Young S.K."/>
            <person name="Zeng Q."/>
            <person name="Gargeya S."/>
            <person name="Fitzgerald M."/>
            <person name="Haas B."/>
            <person name="Abouelleil A."/>
            <person name="Alvarado L."/>
            <person name="Arachchi H.M."/>
            <person name="Berlin A."/>
            <person name="Brown A."/>
            <person name="Chapman S.B."/>
            <person name="Chen Z."/>
            <person name="Dunbar C."/>
            <person name="Freedman E."/>
            <person name="Gearin G."/>
            <person name="Gellesch M."/>
            <person name="Goldberg J."/>
            <person name="Griggs A."/>
            <person name="Gujja S."/>
            <person name="Heiman D."/>
            <person name="Howarth C."/>
            <person name="Larson L."/>
            <person name="Lui A."/>
            <person name="MacDonald P.J.P."/>
            <person name="Mehta T."/>
            <person name="Montmayeur A."/>
            <person name="Murphy C."/>
            <person name="Neiman D."/>
            <person name="Pearson M."/>
            <person name="Priest M."/>
            <person name="Roberts A."/>
            <person name="Saif S."/>
            <person name="Shea T."/>
            <person name="Shenoy N."/>
            <person name="Sisk P."/>
            <person name="Stolte C."/>
            <person name="Sykes S."/>
            <person name="Yandava C."/>
            <person name="Wortman J."/>
            <person name="Nusbaum C."/>
            <person name="Birren B."/>
        </authorList>
    </citation>
    <scope>NUCLEOTIDE SEQUENCE</scope>
    <source>
        <strain evidence="2">R3-111a-1</strain>
    </source>
</reference>
<accession>J3NZ85</accession>